<dbReference type="Proteomes" id="UP001052739">
    <property type="component" value="Unassembled WGS sequence"/>
</dbReference>
<proteinExistence type="predicted"/>
<gene>
    <name evidence="1" type="ORF">Shyd_92010</name>
</gene>
<keyword evidence="2" id="KW-1185">Reference proteome</keyword>
<reference evidence="1" key="1">
    <citation type="submission" date="2024-05" db="EMBL/GenBank/DDBJ databases">
        <title>Whole genome shotgun sequence of Streptomyces hydrogenans NBRC 13475.</title>
        <authorList>
            <person name="Komaki H."/>
            <person name="Tamura T."/>
        </authorList>
    </citation>
    <scope>NUCLEOTIDE SEQUENCE</scope>
    <source>
        <strain evidence="1">NBRC 13475</strain>
    </source>
</reference>
<protein>
    <submittedName>
        <fullName evidence="1">Uncharacterized protein</fullName>
    </submittedName>
</protein>
<accession>A0ABQ3PS61</accession>
<comment type="caution">
    <text evidence="1">The sequence shown here is derived from an EMBL/GenBank/DDBJ whole genome shotgun (WGS) entry which is preliminary data.</text>
</comment>
<sequence>MTEGPYASFDVYVDAADAATVLDRLRTALGGRHGPATAAHDLVIGPLWMTGAHNDHRTGHRSDPHDFLEWPTVLEGESSLRAAPAEVVEAVATVLRALWGMGYQVLATCDFEDELPDAGGIARYR</sequence>
<organism evidence="1 2">
    <name type="scientific">Streptomyces hydrogenans</name>
    <dbReference type="NCBI Taxonomy" id="1873719"/>
    <lineage>
        <taxon>Bacteria</taxon>
        <taxon>Bacillati</taxon>
        <taxon>Actinomycetota</taxon>
        <taxon>Actinomycetes</taxon>
        <taxon>Kitasatosporales</taxon>
        <taxon>Streptomycetaceae</taxon>
        <taxon>Streptomyces</taxon>
    </lineage>
</organism>
<dbReference type="EMBL" id="BNDW01000117">
    <property type="protein sequence ID" value="GHI27830.1"/>
    <property type="molecule type" value="Genomic_DNA"/>
</dbReference>
<evidence type="ECO:0000313" key="2">
    <source>
        <dbReference type="Proteomes" id="UP001052739"/>
    </source>
</evidence>
<name>A0ABQ3PS61_9ACTN</name>
<evidence type="ECO:0000313" key="1">
    <source>
        <dbReference type="EMBL" id="GHI27830.1"/>
    </source>
</evidence>
<dbReference type="RefSeq" id="WP_190225451.1">
    <property type="nucleotide sequence ID" value="NZ_BNBS01000107.1"/>
</dbReference>